<dbReference type="AlphaFoldDB" id="A0AAX1W5K2"/>
<evidence type="ECO:0000313" key="1">
    <source>
        <dbReference type="EMBL" id="RML83525.1"/>
    </source>
</evidence>
<reference evidence="1 2" key="1">
    <citation type="submission" date="2018-08" db="EMBL/GenBank/DDBJ databases">
        <title>Recombination of ecologically and evolutionarily significant loci maintains genetic cohesion in the Pseudomonas syringae species complex.</title>
        <authorList>
            <person name="Dillon M."/>
            <person name="Thakur S."/>
            <person name="Almeida R.N.D."/>
            <person name="Weir B.S."/>
            <person name="Guttman D.S."/>
        </authorList>
    </citation>
    <scope>NUCLEOTIDE SEQUENCE [LARGE SCALE GENOMIC DNA]</scope>
    <source>
        <strain evidence="1 2">ICMP 2851</strain>
    </source>
</reference>
<evidence type="ECO:0000313" key="2">
    <source>
        <dbReference type="Proteomes" id="UP000280350"/>
    </source>
</evidence>
<sequence>MSEPYKSANQAHTEEFITCTIPLNVTGNGYGHPMLVRIDLHLQSDDSVLLTSRGGNTGTPIDKAKCVSVPCAEWDKFQSDHTDDLALARWAFAKSGWVLRDNE</sequence>
<proteinExistence type="predicted"/>
<dbReference type="EMBL" id="RBNX01000037">
    <property type="protein sequence ID" value="RML83525.1"/>
    <property type="molecule type" value="Genomic_DNA"/>
</dbReference>
<comment type="caution">
    <text evidence="1">The sequence shown here is derived from an EMBL/GenBank/DDBJ whole genome shotgun (WGS) entry which is preliminary data.</text>
</comment>
<gene>
    <name evidence="1" type="ORF">ALQ89_200064</name>
</gene>
<organism evidence="1 2">
    <name type="scientific">Pseudomonas amygdali pv. tabaci</name>
    <name type="common">Pseudomonas syringae pv. tabaci</name>
    <dbReference type="NCBI Taxonomy" id="322"/>
    <lineage>
        <taxon>Bacteria</taxon>
        <taxon>Pseudomonadati</taxon>
        <taxon>Pseudomonadota</taxon>
        <taxon>Gammaproteobacteria</taxon>
        <taxon>Pseudomonadales</taxon>
        <taxon>Pseudomonadaceae</taxon>
        <taxon>Pseudomonas</taxon>
        <taxon>Pseudomonas amygdali</taxon>
    </lineage>
</organism>
<name>A0AAX1W5K2_PSEAJ</name>
<dbReference type="Proteomes" id="UP000280350">
    <property type="component" value="Unassembled WGS sequence"/>
</dbReference>
<accession>A0AAX1W5K2</accession>
<protein>
    <submittedName>
        <fullName evidence="1">Uncharacterized protein</fullName>
    </submittedName>
</protein>